<proteinExistence type="predicted"/>
<dbReference type="GeneID" id="28991064"/>
<sequence length="233" mass="26565">MNINFNTPIEKMYLLKTTLSFPKNGYPDKQSVLQAINDYALSNNFTVKIKDGKFPILHTACSKAGVYCDKRNISDEKRKKMPNSSLTGCPYLLRFSYKKKSKRYLPLHAYGENEHCRNHPVTPENLASSHQGRMSLLTAEDATIAKTMLENHAKSRDVQKATSDKVTGMRKLRISNINNLKYSATCGDDESAHGATELIRTMEAKGFSVLYEFNERNRLTHIFFMNNIMIKRA</sequence>
<dbReference type="STRING" id="763407.A0A163BH10"/>
<dbReference type="AlphaFoldDB" id="A0A163BH10"/>
<keyword evidence="2" id="KW-1185">Reference proteome</keyword>
<reference evidence="2" key="1">
    <citation type="submission" date="2015-06" db="EMBL/GenBank/DDBJ databases">
        <title>Expansion of signal transduction pathways in fungi by whole-genome duplication.</title>
        <authorList>
            <consortium name="DOE Joint Genome Institute"/>
            <person name="Corrochano L.M."/>
            <person name="Kuo A."/>
            <person name="Marcet-Houben M."/>
            <person name="Polaino S."/>
            <person name="Salamov A."/>
            <person name="Villalobos J.M."/>
            <person name="Alvarez M.I."/>
            <person name="Avalos J."/>
            <person name="Benito E.P."/>
            <person name="Benoit I."/>
            <person name="Burger G."/>
            <person name="Camino L.P."/>
            <person name="Canovas D."/>
            <person name="Cerda-Olmedo E."/>
            <person name="Cheng J.-F."/>
            <person name="Dominguez A."/>
            <person name="Elias M."/>
            <person name="Eslava A.P."/>
            <person name="Glaser F."/>
            <person name="Grimwood J."/>
            <person name="Gutierrez G."/>
            <person name="Heitman J."/>
            <person name="Henrissat B."/>
            <person name="Iturriaga E.A."/>
            <person name="Lang B.F."/>
            <person name="Lavin J.L."/>
            <person name="Lee S."/>
            <person name="Li W."/>
            <person name="Lindquist E."/>
            <person name="Lopez-Garcia S."/>
            <person name="Luque E.M."/>
            <person name="Marcos A.T."/>
            <person name="Martin J."/>
            <person name="McCluskey K."/>
            <person name="Medina H.R."/>
            <person name="Miralles-Duran A."/>
            <person name="Miyazaki A."/>
            <person name="Munoz-Torres E."/>
            <person name="Oguiza J.A."/>
            <person name="Ohm R."/>
            <person name="Olmedo M."/>
            <person name="Orejas M."/>
            <person name="Ortiz-Castellanos L."/>
            <person name="Pisabarro A.G."/>
            <person name="Rodriguez-Romero J."/>
            <person name="Ruiz-Herrera J."/>
            <person name="Ruiz-Vazquez R."/>
            <person name="Sanz C."/>
            <person name="Schackwitz W."/>
            <person name="Schmutz J."/>
            <person name="Shahriari M."/>
            <person name="Shelest E."/>
            <person name="Silva-Franco F."/>
            <person name="Soanes D."/>
            <person name="Syed K."/>
            <person name="Tagua V.G."/>
            <person name="Talbot N.J."/>
            <person name="Thon M."/>
            <person name="De vries R.P."/>
            <person name="Wiebenga A."/>
            <person name="Yadav J.S."/>
            <person name="Braun E.L."/>
            <person name="Baker S."/>
            <person name="Garre V."/>
            <person name="Horwitz B."/>
            <person name="Torres-Martinez S."/>
            <person name="Idnurm A."/>
            <person name="Herrera-Estrella A."/>
            <person name="Gabaldon T."/>
            <person name="Grigoriev I.V."/>
        </authorList>
    </citation>
    <scope>NUCLEOTIDE SEQUENCE [LARGE SCALE GENOMIC DNA]</scope>
    <source>
        <strain evidence="2">NRRL 1555(-)</strain>
    </source>
</reference>
<gene>
    <name evidence="1" type="ORF">PHYBLDRAFT_139082</name>
</gene>
<evidence type="ECO:0000313" key="1">
    <source>
        <dbReference type="EMBL" id="OAD81541.1"/>
    </source>
</evidence>
<dbReference type="OrthoDB" id="167809at2759"/>
<dbReference type="Proteomes" id="UP000077315">
    <property type="component" value="Unassembled WGS sequence"/>
</dbReference>
<protein>
    <submittedName>
        <fullName evidence="1">Uncharacterized protein</fullName>
    </submittedName>
</protein>
<name>A0A163BH10_PHYB8</name>
<accession>A0A163BH10</accession>
<dbReference type="InParanoid" id="A0A163BH10"/>
<dbReference type="RefSeq" id="XP_018299581.1">
    <property type="nucleotide sequence ID" value="XM_018430158.1"/>
</dbReference>
<organism evidence="1 2">
    <name type="scientific">Phycomyces blakesleeanus (strain ATCC 8743b / DSM 1359 / FGSC 10004 / NBRC 33097 / NRRL 1555)</name>
    <dbReference type="NCBI Taxonomy" id="763407"/>
    <lineage>
        <taxon>Eukaryota</taxon>
        <taxon>Fungi</taxon>
        <taxon>Fungi incertae sedis</taxon>
        <taxon>Mucoromycota</taxon>
        <taxon>Mucoromycotina</taxon>
        <taxon>Mucoromycetes</taxon>
        <taxon>Mucorales</taxon>
        <taxon>Phycomycetaceae</taxon>
        <taxon>Phycomyces</taxon>
    </lineage>
</organism>
<dbReference type="EMBL" id="KV440971">
    <property type="protein sequence ID" value="OAD81541.1"/>
    <property type="molecule type" value="Genomic_DNA"/>
</dbReference>
<evidence type="ECO:0000313" key="2">
    <source>
        <dbReference type="Proteomes" id="UP000077315"/>
    </source>
</evidence>
<dbReference type="VEuPathDB" id="FungiDB:PHYBLDRAFT_139082"/>